<dbReference type="Proteomes" id="UP000696413">
    <property type="component" value="Unassembled WGS sequence"/>
</dbReference>
<dbReference type="CDD" id="cd05907">
    <property type="entry name" value="VL_LC_FACS_like"/>
    <property type="match status" value="1"/>
</dbReference>
<keyword evidence="2" id="KW-0067">ATP-binding</keyword>
<comment type="caution">
    <text evidence="5">The sequence shown here is derived from an EMBL/GenBank/DDBJ whole genome shotgun (WGS) entry which is preliminary data.</text>
</comment>
<dbReference type="InterPro" id="IPR042099">
    <property type="entry name" value="ANL_N_sf"/>
</dbReference>
<dbReference type="PANTHER" id="PTHR43272">
    <property type="entry name" value="LONG-CHAIN-FATTY-ACID--COA LIGASE"/>
    <property type="match status" value="1"/>
</dbReference>
<gene>
    <name evidence="5" type="ORF">KL859_04755</name>
</gene>
<dbReference type="PANTHER" id="PTHR43272:SF33">
    <property type="entry name" value="AMP-BINDING DOMAIN-CONTAINING PROTEIN-RELATED"/>
    <property type="match status" value="1"/>
</dbReference>
<organism evidence="5 6">
    <name type="scientific">Mycolicibacterium goodii</name>
    <name type="common">Mycobacterium goodii</name>
    <dbReference type="NCBI Taxonomy" id="134601"/>
    <lineage>
        <taxon>Bacteria</taxon>
        <taxon>Bacillati</taxon>
        <taxon>Actinomycetota</taxon>
        <taxon>Actinomycetes</taxon>
        <taxon>Mycobacteriales</taxon>
        <taxon>Mycobacteriaceae</taxon>
        <taxon>Mycolicibacterium</taxon>
    </lineage>
</organism>
<keyword evidence="6" id="KW-1185">Reference proteome</keyword>
<dbReference type="Pfam" id="PF23562">
    <property type="entry name" value="AMP-binding_C_3"/>
    <property type="match status" value="1"/>
</dbReference>
<protein>
    <submittedName>
        <fullName evidence="5">AMP-dependent synthetase/ligase</fullName>
    </submittedName>
</protein>
<name>A0ABS6HKS5_MYCGD</name>
<keyword evidence="1" id="KW-0547">Nucleotide-binding</keyword>
<evidence type="ECO:0000256" key="1">
    <source>
        <dbReference type="ARBA" id="ARBA00022741"/>
    </source>
</evidence>
<evidence type="ECO:0000256" key="3">
    <source>
        <dbReference type="ARBA" id="ARBA00024484"/>
    </source>
</evidence>
<sequence>MPPFDRRSNSDRGEVFARTDEVATRESATVVDDFASVVRRLGDAVAIRDERLEAAYTWRDYAATALRAAENLRSAGLRRGETVGLMLTNRPEFHIADMAVLLAGATPFSLYQTAAPEQLAEILGNTRCRTVITEPRFVRALRAAVEIGDLPVGTIIAVGTPSWTDLISGQERDPRDISEALEACQIDPSDIATLIYTSGTTGAPKGVELMHRNVMSITREVVGHIGMRRDIWSISYLPMAHIAERVSTHYAHILAGFTVVCCPDATRLVCLLGEVQPEVFFAPPRIWEKLRAITADDFAAGVDRLRIRRTVGLARIEVALSGAAPCPTGVVEYFHEIGVPLRETYGMSETAGPVMIADVGDLGSVGRPLPGNEVRLADDGELLVRGPSVMAGYRDRPDATAEALDTQGWLHTGDIARIDARGRVWIVGRKKDLIINSGGKNMSPANIEARLREFGSPLIDHACVIGDGRPYNVALLVVDPAQAENFSTAEQLAIAVGAHVDQANLRLSRVEQIKRFAVLTTQWLPGSDELTPTMKLKRSQIQAKYAAEIEELYASAHIQAVP</sequence>
<evidence type="ECO:0000313" key="6">
    <source>
        <dbReference type="Proteomes" id="UP000696413"/>
    </source>
</evidence>
<dbReference type="PROSITE" id="PS00455">
    <property type="entry name" value="AMP_BINDING"/>
    <property type="match status" value="1"/>
</dbReference>
<accession>A0ABS6HKS5</accession>
<dbReference type="EMBL" id="JAHBOM010000003">
    <property type="protein sequence ID" value="MBU8822185.1"/>
    <property type="molecule type" value="Genomic_DNA"/>
</dbReference>
<dbReference type="InterPro" id="IPR020845">
    <property type="entry name" value="AMP-binding_CS"/>
</dbReference>
<evidence type="ECO:0000256" key="2">
    <source>
        <dbReference type="ARBA" id="ARBA00022840"/>
    </source>
</evidence>
<dbReference type="Pfam" id="PF00501">
    <property type="entry name" value="AMP-binding"/>
    <property type="match status" value="1"/>
</dbReference>
<dbReference type="Gene3D" id="3.40.50.12780">
    <property type="entry name" value="N-terminal domain of ligase-like"/>
    <property type="match status" value="1"/>
</dbReference>
<proteinExistence type="predicted"/>
<reference evidence="5 6" key="1">
    <citation type="submission" date="2021-05" db="EMBL/GenBank/DDBJ databases">
        <title>Draft Genome Sequences of Clinical Respiratory Isolates of Mycobacterium goodii Recovered in Ireland.</title>
        <authorList>
            <person name="Flanagan P.R."/>
            <person name="Mok S."/>
            <person name="Roycroft E."/>
            <person name="Rogers T.R."/>
            <person name="Fitzgibbon M."/>
        </authorList>
    </citation>
    <scope>NUCLEOTIDE SEQUENCE [LARGE SCALE GENOMIC DNA]</scope>
    <source>
        <strain evidence="5 6">14IE55</strain>
    </source>
</reference>
<dbReference type="Gene3D" id="3.30.300.30">
    <property type="match status" value="1"/>
</dbReference>
<dbReference type="InterPro" id="IPR000873">
    <property type="entry name" value="AMP-dep_synth/lig_dom"/>
</dbReference>
<comment type="catalytic activity">
    <reaction evidence="3">
        <text>a long-chain fatty acid + ATP + CoA = a long-chain fatty acyl-CoA + AMP + diphosphate</text>
        <dbReference type="Rhea" id="RHEA:15421"/>
        <dbReference type="ChEBI" id="CHEBI:30616"/>
        <dbReference type="ChEBI" id="CHEBI:33019"/>
        <dbReference type="ChEBI" id="CHEBI:57287"/>
        <dbReference type="ChEBI" id="CHEBI:57560"/>
        <dbReference type="ChEBI" id="CHEBI:83139"/>
        <dbReference type="ChEBI" id="CHEBI:456215"/>
        <dbReference type="EC" id="6.2.1.3"/>
    </reaction>
    <physiologicalReaction direction="left-to-right" evidence="3">
        <dbReference type="Rhea" id="RHEA:15422"/>
    </physiologicalReaction>
</comment>
<evidence type="ECO:0000259" key="4">
    <source>
        <dbReference type="Pfam" id="PF00501"/>
    </source>
</evidence>
<dbReference type="SUPFAM" id="SSF56801">
    <property type="entry name" value="Acetyl-CoA synthetase-like"/>
    <property type="match status" value="1"/>
</dbReference>
<feature type="domain" description="AMP-dependent synthetase/ligase" evidence="4">
    <location>
        <begin position="37"/>
        <end position="393"/>
    </location>
</feature>
<dbReference type="InterPro" id="IPR045851">
    <property type="entry name" value="AMP-bd_C_sf"/>
</dbReference>
<evidence type="ECO:0000313" key="5">
    <source>
        <dbReference type="EMBL" id="MBU8822185.1"/>
    </source>
</evidence>
<dbReference type="RefSeq" id="WP_214394359.1">
    <property type="nucleotide sequence ID" value="NZ_JAHBOL010000001.1"/>
</dbReference>